<protein>
    <submittedName>
        <fullName evidence="4">Uncharacterized protein</fullName>
    </submittedName>
</protein>
<dbReference type="PANTHER" id="PTHR11143">
    <property type="entry name" value="60S RIBOSOMAL PROTEIN L26 FAMILY MEMBER"/>
    <property type="match status" value="1"/>
</dbReference>
<organism evidence="4 5">
    <name type="scientific">Vigna mungo</name>
    <name type="common">Black gram</name>
    <name type="synonym">Phaseolus mungo</name>
    <dbReference type="NCBI Taxonomy" id="3915"/>
    <lineage>
        <taxon>Eukaryota</taxon>
        <taxon>Viridiplantae</taxon>
        <taxon>Streptophyta</taxon>
        <taxon>Embryophyta</taxon>
        <taxon>Tracheophyta</taxon>
        <taxon>Spermatophyta</taxon>
        <taxon>Magnoliopsida</taxon>
        <taxon>eudicotyledons</taxon>
        <taxon>Gunneridae</taxon>
        <taxon>Pentapetalae</taxon>
        <taxon>rosids</taxon>
        <taxon>fabids</taxon>
        <taxon>Fabales</taxon>
        <taxon>Fabaceae</taxon>
        <taxon>Papilionoideae</taxon>
        <taxon>50 kb inversion clade</taxon>
        <taxon>NPAAA clade</taxon>
        <taxon>indigoferoid/millettioid clade</taxon>
        <taxon>Phaseoleae</taxon>
        <taxon>Vigna</taxon>
    </lineage>
</organism>
<dbReference type="InterPro" id="IPR014722">
    <property type="entry name" value="Rib_uL2_dom2"/>
</dbReference>
<keyword evidence="2" id="KW-0689">Ribosomal protein</keyword>
<evidence type="ECO:0000313" key="5">
    <source>
        <dbReference type="Proteomes" id="UP001374535"/>
    </source>
</evidence>
<dbReference type="Pfam" id="PF16906">
    <property type="entry name" value="Ribosomal_L26"/>
    <property type="match status" value="1"/>
</dbReference>
<dbReference type="GO" id="GO:0015934">
    <property type="term" value="C:large ribosomal subunit"/>
    <property type="evidence" value="ECO:0007669"/>
    <property type="project" value="InterPro"/>
</dbReference>
<dbReference type="InterPro" id="IPR005756">
    <property type="entry name" value="Ribosomal_uL24_euk/arc"/>
</dbReference>
<dbReference type="Gene3D" id="2.30.30.30">
    <property type="match status" value="1"/>
</dbReference>
<dbReference type="GO" id="GO:0006412">
    <property type="term" value="P:translation"/>
    <property type="evidence" value="ECO:0007669"/>
    <property type="project" value="InterPro"/>
</dbReference>
<evidence type="ECO:0000256" key="3">
    <source>
        <dbReference type="ARBA" id="ARBA00023274"/>
    </source>
</evidence>
<gene>
    <name evidence="4" type="ORF">V8G54_004379</name>
</gene>
<name>A0AAQ3PGR5_VIGMU</name>
<keyword evidence="3" id="KW-0687">Ribonucleoprotein</keyword>
<proteinExistence type="inferred from homology"/>
<accession>A0AAQ3PGR5</accession>
<dbReference type="InterPro" id="IPR008991">
    <property type="entry name" value="Translation_prot_SH3-like_sf"/>
</dbReference>
<evidence type="ECO:0000256" key="1">
    <source>
        <dbReference type="ARBA" id="ARBA00010618"/>
    </source>
</evidence>
<dbReference type="EMBL" id="CP144700">
    <property type="protein sequence ID" value="WVZ25835.1"/>
    <property type="molecule type" value="Genomic_DNA"/>
</dbReference>
<dbReference type="NCBIfam" id="TIGR01080">
    <property type="entry name" value="rplX_A_E"/>
    <property type="match status" value="1"/>
</dbReference>
<reference evidence="4 5" key="1">
    <citation type="journal article" date="2023" name="Life. Sci Alliance">
        <title>Evolutionary insights into 3D genome organization and epigenetic landscape of Vigna mungo.</title>
        <authorList>
            <person name="Junaid A."/>
            <person name="Singh B."/>
            <person name="Bhatia S."/>
        </authorList>
    </citation>
    <scope>NUCLEOTIDE SEQUENCE [LARGE SCALE GENOMIC DNA]</scope>
    <source>
        <strain evidence="4">Urdbean</strain>
    </source>
</reference>
<evidence type="ECO:0000313" key="4">
    <source>
        <dbReference type="EMBL" id="WVZ25835.1"/>
    </source>
</evidence>
<keyword evidence="5" id="KW-1185">Reference proteome</keyword>
<dbReference type="GO" id="GO:0003735">
    <property type="term" value="F:structural constituent of ribosome"/>
    <property type="evidence" value="ECO:0007669"/>
    <property type="project" value="InterPro"/>
</dbReference>
<comment type="similarity">
    <text evidence="1">Belongs to the universal ribosomal protein uL24 family.</text>
</comment>
<sequence length="112" mass="12630">MKFNPRVSSSQRKSRKVNFTTPSSVRRVLMSVPLSTNLQSKYNVCFIPVRKDDEVQVVRGTYKGHEVESSPTTGSLFYASPKSLREIEAGTTTNKVRATPDRVRIVTARCHE</sequence>
<evidence type="ECO:0000256" key="2">
    <source>
        <dbReference type="ARBA" id="ARBA00022980"/>
    </source>
</evidence>
<dbReference type="Proteomes" id="UP001374535">
    <property type="component" value="Chromosome 1"/>
</dbReference>
<dbReference type="AlphaFoldDB" id="A0AAQ3PGR5"/>
<dbReference type="SUPFAM" id="SSF50104">
    <property type="entry name" value="Translation proteins SH3-like domain"/>
    <property type="match status" value="1"/>
</dbReference>